<dbReference type="Pfam" id="PF00005">
    <property type="entry name" value="ABC_tran"/>
    <property type="match status" value="1"/>
</dbReference>
<dbReference type="InterPro" id="IPR027417">
    <property type="entry name" value="P-loop_NTPase"/>
</dbReference>
<comment type="similarity">
    <text evidence="9">Belongs to the ABC transporter superfamily. Siderophore-Fe(3+) uptake transporter (SIUT) (TC 3.A.1.21) family.</text>
</comment>
<evidence type="ECO:0000256" key="9">
    <source>
        <dbReference type="ARBA" id="ARBA00023455"/>
    </source>
</evidence>
<evidence type="ECO:0000256" key="8">
    <source>
        <dbReference type="ARBA" id="ARBA00023136"/>
    </source>
</evidence>
<keyword evidence="2" id="KW-1003">Cell membrane</keyword>
<reference evidence="13 14" key="1">
    <citation type="journal article" date="2023" name="Virus Evol.">
        <title>Computational host range prediction-The good, the bad, and the ugly.</title>
        <authorList>
            <person name="Howell A.A."/>
            <person name="Versoza C.J."/>
            <person name="Pfeifer S.P."/>
        </authorList>
    </citation>
    <scope>NUCLEOTIDE SEQUENCE [LARGE SCALE GENOMIC DNA]</scope>
    <source>
        <strain evidence="13 14">1610/1b</strain>
    </source>
</reference>
<dbReference type="PROSITE" id="PS00211">
    <property type="entry name" value="ABC_TRANSPORTER_1"/>
    <property type="match status" value="1"/>
</dbReference>
<keyword evidence="14" id="KW-1185">Reference proteome</keyword>
<dbReference type="InterPro" id="IPR036640">
    <property type="entry name" value="ABC1_TM_sf"/>
</dbReference>
<keyword evidence="4" id="KW-0547">Nucleotide-binding</keyword>
<dbReference type="SUPFAM" id="SSF90123">
    <property type="entry name" value="ABC transporter transmembrane region"/>
    <property type="match status" value="1"/>
</dbReference>
<feature type="transmembrane region" description="Helical" evidence="10">
    <location>
        <begin position="26"/>
        <end position="47"/>
    </location>
</feature>
<evidence type="ECO:0000256" key="4">
    <source>
        <dbReference type="ARBA" id="ARBA00022741"/>
    </source>
</evidence>
<keyword evidence="7 10" id="KW-1133">Transmembrane helix</keyword>
<comment type="subcellular location">
    <subcellularLocation>
        <location evidence="1">Cell inner membrane</location>
        <topology evidence="1">Multi-pass membrane protein</topology>
    </subcellularLocation>
</comment>
<proteinExistence type="inferred from homology"/>
<dbReference type="Proteomes" id="UP001479933">
    <property type="component" value="Chromosome"/>
</dbReference>
<dbReference type="EMBL" id="CP136137">
    <property type="protein sequence ID" value="WYY07497.1"/>
    <property type="molecule type" value="Genomic_DNA"/>
</dbReference>
<feature type="domain" description="ABC transmembrane type-1" evidence="12">
    <location>
        <begin position="28"/>
        <end position="302"/>
    </location>
</feature>
<feature type="transmembrane region" description="Helical" evidence="10">
    <location>
        <begin position="273"/>
        <end position="297"/>
    </location>
</feature>
<evidence type="ECO:0000256" key="3">
    <source>
        <dbReference type="ARBA" id="ARBA00022692"/>
    </source>
</evidence>
<feature type="domain" description="ABC transporter" evidence="11">
    <location>
        <begin position="339"/>
        <end position="566"/>
    </location>
</feature>
<evidence type="ECO:0000256" key="10">
    <source>
        <dbReference type="SAM" id="Phobius"/>
    </source>
</evidence>
<sequence>MTLVPTIFSDVRAITGDAARGARTQFYVLTTLSTALQAAAILLAVPLLEALFGDTPSQAWTWVGAMVVTLAAGWVSDIVATRAGVRVGFGLIEASECAGVAAIRHLDTADLHGDRASRLRGLVTKSGPDSVSAVPLLFSPLIHAALLIPMLAIGLLFVSWQLAAVALVGGVALLVAFYAGRAAVAKAEDAFAESGRALDDRMLEFGWAQPTLRAAGVGTGTVDHVVADSRSRGFRLLAWQVPGDLLFTVVGQLVLLAFGVTTGALYLNDDLSGITAAAMIVVLLRVVETTGSLSLLATPIAGVERLLDELRGLVDEDEKRPADIAPGVVDPSGVRPPAVRLTELDYRYPDGTQALNGVDLDIAPGEITVLVGASGSGKSTLLDVLAGLREPTMGDVVVDGAPLSAQERLSRGSVVFQTTSLRPGTLRENVVTTAEPDLLEVADLARLDTVLEALPNGWDSRVGDGANALSGGERQRVGLARALAKPAGLLLVDEATSSLDVITERAVADSLRRIRGTRTVVAVTHRPALVALADSVIVLDGGRVVDSGAVDDLLARGGVFADLWQRWRESEGWQV</sequence>
<keyword evidence="6" id="KW-1278">Translocase</keyword>
<dbReference type="PROSITE" id="PS50893">
    <property type="entry name" value="ABC_TRANSPORTER_2"/>
    <property type="match status" value="1"/>
</dbReference>
<dbReference type="Gene3D" id="1.20.1560.10">
    <property type="entry name" value="ABC transporter type 1, transmembrane domain"/>
    <property type="match status" value="1"/>
</dbReference>
<feature type="transmembrane region" description="Helical" evidence="10">
    <location>
        <begin position="245"/>
        <end position="267"/>
    </location>
</feature>
<evidence type="ECO:0000256" key="5">
    <source>
        <dbReference type="ARBA" id="ARBA00022840"/>
    </source>
</evidence>
<dbReference type="InterPro" id="IPR039421">
    <property type="entry name" value="Type_1_exporter"/>
</dbReference>
<evidence type="ECO:0000259" key="11">
    <source>
        <dbReference type="PROSITE" id="PS50893"/>
    </source>
</evidence>
<keyword evidence="8 10" id="KW-0472">Membrane</keyword>
<dbReference type="InterPro" id="IPR003439">
    <property type="entry name" value="ABC_transporter-like_ATP-bd"/>
</dbReference>
<feature type="transmembrane region" description="Helical" evidence="10">
    <location>
        <begin position="134"/>
        <end position="156"/>
    </location>
</feature>
<dbReference type="PROSITE" id="PS50929">
    <property type="entry name" value="ABC_TM1F"/>
    <property type="match status" value="1"/>
</dbReference>
<feature type="transmembrane region" description="Helical" evidence="10">
    <location>
        <begin position="162"/>
        <end position="180"/>
    </location>
</feature>
<evidence type="ECO:0000259" key="12">
    <source>
        <dbReference type="PROSITE" id="PS50929"/>
    </source>
</evidence>
<evidence type="ECO:0000256" key="1">
    <source>
        <dbReference type="ARBA" id="ARBA00004429"/>
    </source>
</evidence>
<gene>
    <name evidence="13" type="ORF">RVF87_21360</name>
</gene>
<accession>A0ABZ2U1L9</accession>
<keyword evidence="5 13" id="KW-0067">ATP-binding</keyword>
<keyword evidence="2" id="KW-0997">Cell inner membrane</keyword>
<dbReference type="RefSeq" id="WP_066169541.1">
    <property type="nucleotide sequence ID" value="NZ_CP136137.1"/>
</dbReference>
<dbReference type="PANTHER" id="PTHR24221">
    <property type="entry name" value="ATP-BINDING CASSETTE SUB-FAMILY B"/>
    <property type="match status" value="1"/>
</dbReference>
<dbReference type="PANTHER" id="PTHR24221:SF654">
    <property type="entry name" value="ATP-BINDING CASSETTE SUB-FAMILY B MEMBER 6"/>
    <property type="match status" value="1"/>
</dbReference>
<keyword evidence="3 10" id="KW-0812">Transmembrane</keyword>
<feature type="transmembrane region" description="Helical" evidence="10">
    <location>
        <begin position="59"/>
        <end position="80"/>
    </location>
</feature>
<dbReference type="GO" id="GO:0005524">
    <property type="term" value="F:ATP binding"/>
    <property type="evidence" value="ECO:0007669"/>
    <property type="project" value="UniProtKB-KW"/>
</dbReference>
<dbReference type="InterPro" id="IPR003593">
    <property type="entry name" value="AAA+_ATPase"/>
</dbReference>
<evidence type="ECO:0000256" key="6">
    <source>
        <dbReference type="ARBA" id="ARBA00022967"/>
    </source>
</evidence>
<dbReference type="SUPFAM" id="SSF52540">
    <property type="entry name" value="P-loop containing nucleoside triphosphate hydrolases"/>
    <property type="match status" value="1"/>
</dbReference>
<evidence type="ECO:0000313" key="14">
    <source>
        <dbReference type="Proteomes" id="UP001479933"/>
    </source>
</evidence>
<protein>
    <submittedName>
        <fullName evidence="13">ABC transporter ATP-binding protein</fullName>
    </submittedName>
</protein>
<name>A0ABZ2U1L9_9ACTN</name>
<dbReference type="InterPro" id="IPR011527">
    <property type="entry name" value="ABC1_TM_dom"/>
</dbReference>
<evidence type="ECO:0000313" key="13">
    <source>
        <dbReference type="EMBL" id="WYY07497.1"/>
    </source>
</evidence>
<dbReference type="SMART" id="SM00382">
    <property type="entry name" value="AAA"/>
    <property type="match status" value="1"/>
</dbReference>
<dbReference type="InterPro" id="IPR017871">
    <property type="entry name" value="ABC_transporter-like_CS"/>
</dbReference>
<evidence type="ECO:0000256" key="2">
    <source>
        <dbReference type="ARBA" id="ARBA00022519"/>
    </source>
</evidence>
<evidence type="ECO:0000256" key="7">
    <source>
        <dbReference type="ARBA" id="ARBA00022989"/>
    </source>
</evidence>
<dbReference type="Gene3D" id="3.40.50.300">
    <property type="entry name" value="P-loop containing nucleotide triphosphate hydrolases"/>
    <property type="match status" value="1"/>
</dbReference>
<organism evidence="13 14">
    <name type="scientific">Gordonia hydrophobica</name>
    <dbReference type="NCBI Taxonomy" id="40516"/>
    <lineage>
        <taxon>Bacteria</taxon>
        <taxon>Bacillati</taxon>
        <taxon>Actinomycetota</taxon>
        <taxon>Actinomycetes</taxon>
        <taxon>Mycobacteriales</taxon>
        <taxon>Gordoniaceae</taxon>
        <taxon>Gordonia</taxon>
    </lineage>
</organism>